<dbReference type="GO" id="GO:0006289">
    <property type="term" value="P:nucleotide-excision repair"/>
    <property type="evidence" value="ECO:0007669"/>
    <property type="project" value="TreeGrafter"/>
</dbReference>
<proteinExistence type="predicted"/>
<dbReference type="VEuPathDB" id="FungiDB:SCODWIG_00717"/>
<dbReference type="GO" id="GO:0003676">
    <property type="term" value="F:nucleic acid binding"/>
    <property type="evidence" value="ECO:0007669"/>
    <property type="project" value="InterPro"/>
</dbReference>
<dbReference type="PANTHER" id="PTHR47957:SF3">
    <property type="entry name" value="ATP-DEPENDENT HELICASE HRQ1"/>
    <property type="match status" value="1"/>
</dbReference>
<dbReference type="GO" id="GO:0043138">
    <property type="term" value="F:3'-5' DNA helicase activity"/>
    <property type="evidence" value="ECO:0007669"/>
    <property type="project" value="TreeGrafter"/>
</dbReference>
<sequence>MNNSIYHYDNNNKNKNTDDDGTNILVKRQKLHGNINNKKKTSIEDQNILKFKFSHLNTFYTFLKYKTPYLQSISFNYLKQNLDKIIGKKYTTKESLTEKDVSLITKILNYDNNKSSNIPNIAEFKYIDKDQYELDNMSRKSAQTLLTNQSSSDIFKLEDTEGSSEGNDKRLILVLKFKQGNINDMKQLKSTIEHRQDIFNKNLQKLLTKYDTITGLYNSTCVPQAPNFDDPLSLLNKNKDHKKLDSNDKNNNAVSGFIFDYFKSKEILHVLNASPANYSTMDDFLPKVIQELLKPIDKLYIHQKLAIQDIIEYGKNCIVTTSTSSGKSLIYQISTLLSILKNPNNSSVLYISPTKALAQDQQRSFQNLLSKLNNIDPETLTDKKDMEDYKVLKNLKIATYDGDTDIKTRRNIRKDDLVRVIFTNPDMLHASILPNHVNWRRILLNLKLCIIDELHIYTGLFGTHVSFVLRRLRRLLYHLGNGSQLDTSSDGCKFIGCSATLRDPNMAFQSLLGLPSNSISVVTKDGSPRGLKNVIVWNPDITGTTTNGFKYKRDFIGGSARIIVELLKRNIKTIAFCFVRRLCELLMKEVRTLLTNENIQETYLPDVVSYRGGYSTQDRRKIEKELFHGNLKCVISTNALELGVDIGELDCVLMCGFPVSLSNFHQQSGRAGRRMHDSMTIVVASDNPVDQYYVKHSEKLVSMDPNDLQDLVIDLSNSMVLESHLQCAAFEFPITLTEDEPYFAITGEKDSITKFRTLCEKKLQMYEGNDPNLINTYNCNIRYLPWPAKFVSLRGVEEDMYAVVDVTNNRNVVIEEIEASRTSFTLYDGGIFIHQGLPYLVKEFNPDEHYAKVLRVDVDYITSQRDFTDVDPIEIEIIRSLSKKSDVPVYFGKIRTKIVVFGFLKLNKYNQILDVVETHNPPVILHSKGFWIDIPKRALELVAQKQLNMAGGIHAAQHAIISCLPQYIVTGVDEIQTECKAAEKEFASRQTERVRPARLIFYDSKGGSSGSGLSIKAFEHIDEVLENATAKIENCDCEYGCPSCGVAVPFCKENSSVLSKQACLIILHVILGHDPDTFLNNIKDGPEENMPLIQVETVKPVVDHVKFSNGFKIIEF</sequence>
<accession>A0A376B2P2</accession>
<keyword evidence="6" id="KW-0347">Helicase</keyword>
<dbReference type="InterPro" id="IPR001650">
    <property type="entry name" value="Helicase_C-like"/>
</dbReference>
<organism evidence="6 7">
    <name type="scientific">Saccharomycodes ludwigii</name>
    <dbReference type="NCBI Taxonomy" id="36035"/>
    <lineage>
        <taxon>Eukaryota</taxon>
        <taxon>Fungi</taxon>
        <taxon>Dikarya</taxon>
        <taxon>Ascomycota</taxon>
        <taxon>Saccharomycotina</taxon>
        <taxon>Saccharomycetes</taxon>
        <taxon>Saccharomycodales</taxon>
        <taxon>Saccharomycodaceae</taxon>
        <taxon>Saccharomycodes</taxon>
    </lineage>
</organism>
<dbReference type="Pfam" id="PF09369">
    <property type="entry name" value="MZB"/>
    <property type="match status" value="1"/>
</dbReference>
<feature type="region of interest" description="Disordered" evidence="3">
    <location>
        <begin position="1"/>
        <end position="21"/>
    </location>
</feature>
<dbReference type="Gene3D" id="3.40.50.300">
    <property type="entry name" value="P-loop containing nucleotide triphosphate hydrolases"/>
    <property type="match status" value="2"/>
</dbReference>
<dbReference type="InterPro" id="IPR027417">
    <property type="entry name" value="P-loop_NTPase"/>
</dbReference>
<dbReference type="GO" id="GO:0005524">
    <property type="term" value="F:ATP binding"/>
    <property type="evidence" value="ECO:0007669"/>
    <property type="project" value="UniProtKB-KW"/>
</dbReference>
<dbReference type="Pfam" id="PF00270">
    <property type="entry name" value="DEAD"/>
    <property type="match status" value="1"/>
</dbReference>
<keyword evidence="6" id="KW-0378">Hydrolase</keyword>
<dbReference type="PROSITE" id="PS51194">
    <property type="entry name" value="HELICASE_CTER"/>
    <property type="match status" value="1"/>
</dbReference>
<dbReference type="InterPro" id="IPR014001">
    <property type="entry name" value="Helicase_ATP-bd"/>
</dbReference>
<dbReference type="SMART" id="SM00490">
    <property type="entry name" value="HELICc"/>
    <property type="match status" value="1"/>
</dbReference>
<dbReference type="InterPro" id="IPR018973">
    <property type="entry name" value="MZB"/>
</dbReference>
<keyword evidence="2" id="KW-0067">ATP-binding</keyword>
<evidence type="ECO:0000256" key="3">
    <source>
        <dbReference type="SAM" id="MobiDB-lite"/>
    </source>
</evidence>
<dbReference type="FunFam" id="3.40.50.300:FF:001137">
    <property type="entry name" value="DEAD/DEAH box helicase"/>
    <property type="match status" value="1"/>
</dbReference>
<dbReference type="InterPro" id="IPR055227">
    <property type="entry name" value="HRQ1_WHD"/>
</dbReference>
<name>A0A376B2P2_9ASCO</name>
<dbReference type="GO" id="GO:0036297">
    <property type="term" value="P:interstrand cross-link repair"/>
    <property type="evidence" value="ECO:0007669"/>
    <property type="project" value="TreeGrafter"/>
</dbReference>
<feature type="domain" description="Helicase ATP-binding" evidence="4">
    <location>
        <begin position="308"/>
        <end position="519"/>
    </location>
</feature>
<dbReference type="PROSITE" id="PS51192">
    <property type="entry name" value="HELICASE_ATP_BIND_1"/>
    <property type="match status" value="1"/>
</dbReference>
<evidence type="ECO:0000313" key="6">
    <source>
        <dbReference type="EMBL" id="SSD58956.1"/>
    </source>
</evidence>
<dbReference type="SUPFAM" id="SSF52540">
    <property type="entry name" value="P-loop containing nucleoside triphosphate hydrolases"/>
    <property type="match status" value="1"/>
</dbReference>
<dbReference type="SMART" id="SM00487">
    <property type="entry name" value="DEXDc"/>
    <property type="match status" value="1"/>
</dbReference>
<evidence type="ECO:0000259" key="4">
    <source>
        <dbReference type="PROSITE" id="PS51192"/>
    </source>
</evidence>
<dbReference type="EMBL" id="UFAJ01000070">
    <property type="protein sequence ID" value="SSD58956.1"/>
    <property type="molecule type" value="Genomic_DNA"/>
</dbReference>
<reference evidence="7" key="1">
    <citation type="submission" date="2018-06" db="EMBL/GenBank/DDBJ databases">
        <authorList>
            <person name="Guldener U."/>
        </authorList>
    </citation>
    <scope>NUCLEOTIDE SEQUENCE [LARGE SCALE GENOMIC DNA]</scope>
    <source>
        <strain evidence="7">UTAD17</strain>
    </source>
</reference>
<evidence type="ECO:0000256" key="1">
    <source>
        <dbReference type="ARBA" id="ARBA00022741"/>
    </source>
</evidence>
<feature type="domain" description="Helicase C-terminal" evidence="5">
    <location>
        <begin position="558"/>
        <end position="712"/>
    </location>
</feature>
<dbReference type="InterPro" id="IPR011545">
    <property type="entry name" value="DEAD/DEAH_box_helicase_dom"/>
</dbReference>
<dbReference type="Proteomes" id="UP000262825">
    <property type="component" value="Unassembled WGS sequence"/>
</dbReference>
<keyword evidence="1" id="KW-0547">Nucleotide-binding</keyword>
<gene>
    <name evidence="6" type="ORF">SCODWIG_00717</name>
</gene>
<evidence type="ECO:0000313" key="7">
    <source>
        <dbReference type="Proteomes" id="UP000262825"/>
    </source>
</evidence>
<dbReference type="PANTHER" id="PTHR47957">
    <property type="entry name" value="ATP-DEPENDENT HELICASE HRQ1"/>
    <property type="match status" value="1"/>
</dbReference>
<protein>
    <submittedName>
        <fullName evidence="6">Related to Putative ATP-dependent helicase HRQ1</fullName>
    </submittedName>
</protein>
<evidence type="ECO:0000256" key="2">
    <source>
        <dbReference type="ARBA" id="ARBA00022840"/>
    </source>
</evidence>
<evidence type="ECO:0000259" key="5">
    <source>
        <dbReference type="PROSITE" id="PS51194"/>
    </source>
</evidence>
<dbReference type="GO" id="GO:0005634">
    <property type="term" value="C:nucleus"/>
    <property type="evidence" value="ECO:0007669"/>
    <property type="project" value="TreeGrafter"/>
</dbReference>
<dbReference type="OrthoDB" id="18781at2759"/>
<dbReference type="Pfam" id="PF22982">
    <property type="entry name" value="WHD_HRQ1"/>
    <property type="match status" value="1"/>
</dbReference>
<dbReference type="Pfam" id="PF00271">
    <property type="entry name" value="Helicase_C"/>
    <property type="match status" value="1"/>
</dbReference>
<keyword evidence="7" id="KW-1185">Reference proteome</keyword>
<dbReference type="CDD" id="cd18797">
    <property type="entry name" value="SF2_C_Hrq"/>
    <property type="match status" value="1"/>
</dbReference>
<dbReference type="AlphaFoldDB" id="A0A376B2P2"/>